<feature type="domain" description="DUF1585" evidence="1">
    <location>
        <begin position="623"/>
        <end position="694"/>
    </location>
</feature>
<accession>A0ABT7PDD3</accession>
<evidence type="ECO:0000259" key="6">
    <source>
        <dbReference type="Pfam" id="PF07637"/>
    </source>
</evidence>
<organism evidence="7 8">
    <name type="scientific">Roseiconus lacunae</name>
    <dbReference type="NCBI Taxonomy" id="2605694"/>
    <lineage>
        <taxon>Bacteria</taxon>
        <taxon>Pseudomonadati</taxon>
        <taxon>Planctomycetota</taxon>
        <taxon>Planctomycetia</taxon>
        <taxon>Pirellulales</taxon>
        <taxon>Pirellulaceae</taxon>
        <taxon>Roseiconus</taxon>
    </lineage>
</organism>
<dbReference type="Pfam" id="PF07627">
    <property type="entry name" value="PSCyt3"/>
    <property type="match status" value="1"/>
</dbReference>
<dbReference type="Proteomes" id="UP001239462">
    <property type="component" value="Unassembled WGS sequence"/>
</dbReference>
<dbReference type="Pfam" id="PF07626">
    <property type="entry name" value="PSD3"/>
    <property type="match status" value="1"/>
</dbReference>
<evidence type="ECO:0000313" key="8">
    <source>
        <dbReference type="Proteomes" id="UP001239462"/>
    </source>
</evidence>
<dbReference type="InterPro" id="IPR013042">
    <property type="entry name" value="DUF1592"/>
</dbReference>
<feature type="domain" description="DUF1595" evidence="6">
    <location>
        <begin position="278"/>
        <end position="337"/>
    </location>
</feature>
<feature type="domain" description="Cytochrome C Planctomycete-type" evidence="5">
    <location>
        <begin position="56"/>
        <end position="102"/>
    </location>
</feature>
<dbReference type="Pfam" id="PF07635">
    <property type="entry name" value="PSCyt1"/>
    <property type="match status" value="1"/>
</dbReference>
<gene>
    <name evidence="7" type="ORF">QTN89_03550</name>
</gene>
<dbReference type="Pfam" id="PF07624">
    <property type="entry name" value="PSD2"/>
    <property type="match status" value="1"/>
</dbReference>
<comment type="caution">
    <text evidence="7">The sequence shown here is derived from an EMBL/GenBank/DDBJ whole genome shotgun (WGS) entry which is preliminary data.</text>
</comment>
<dbReference type="InterPro" id="IPR013039">
    <property type="entry name" value="DUF1588"/>
</dbReference>
<evidence type="ECO:0000259" key="2">
    <source>
        <dbReference type="Pfam" id="PF07626"/>
    </source>
</evidence>
<dbReference type="EMBL" id="JASZZN010000002">
    <property type="protein sequence ID" value="MDM4014493.1"/>
    <property type="molecule type" value="Genomic_DNA"/>
</dbReference>
<dbReference type="InterPro" id="IPR011429">
    <property type="entry name" value="Cyt_c_Planctomycete-type"/>
</dbReference>
<dbReference type="Pfam" id="PF07631">
    <property type="entry name" value="PSD4"/>
    <property type="match status" value="1"/>
</dbReference>
<evidence type="ECO:0000259" key="3">
    <source>
        <dbReference type="Pfam" id="PF07627"/>
    </source>
</evidence>
<dbReference type="Pfam" id="PF07637">
    <property type="entry name" value="PSD5"/>
    <property type="match status" value="1"/>
</dbReference>
<protein>
    <submittedName>
        <fullName evidence="7">DUF1588 domain-containing protein</fullName>
    </submittedName>
</protein>
<evidence type="ECO:0000259" key="5">
    <source>
        <dbReference type="Pfam" id="PF07635"/>
    </source>
</evidence>
<proteinExistence type="predicted"/>
<evidence type="ECO:0000259" key="4">
    <source>
        <dbReference type="Pfam" id="PF07631"/>
    </source>
</evidence>
<evidence type="ECO:0000313" key="7">
    <source>
        <dbReference type="EMBL" id="MDM4014493.1"/>
    </source>
</evidence>
<feature type="domain" description="DUF1592" evidence="4">
    <location>
        <begin position="350"/>
        <end position="476"/>
    </location>
</feature>
<feature type="domain" description="DUF1588" evidence="3">
    <location>
        <begin position="508"/>
        <end position="606"/>
    </location>
</feature>
<dbReference type="InterPro" id="IPR013036">
    <property type="entry name" value="DUF1587"/>
</dbReference>
<keyword evidence="8" id="KW-1185">Reference proteome</keyword>
<evidence type="ECO:0000259" key="1">
    <source>
        <dbReference type="Pfam" id="PF07624"/>
    </source>
</evidence>
<sequence length="716" mass="81533">MSSTDFLRIFWTLLLSMGLCMPLYQIGFRPGVSAAQEPAIEPTRSPDWQITVDRYCLDCHGESDPEGGISLSVDSQPEWMNDPEQLVRIVDVLRANEMPPEDAEQPSQEELRSLVQSFSKRLHEAIAKSSDSERPSLRRMNRFQYNNAVEDLFELNCIVFTLPEKMLREHNGYFDPASGKMPSTVIVGSRPLGKSQMIEPRLAGVAAFPQDLRAENGFDNRIDHLSMSPLLMESFLKLGQSIVDSPDFTQQRVGIWEEFFAEPKIADQPRDETRRQAVRERLDTFLRRAFRGGADRATVDRYSAYAVARLDRGDEFTTVMKSVAAAAIASPRFLYLYDNATTPASRSPAIDLASRLSFFLWGSVPDRHLMNLAESGELLRRDTLESEVDRLLNDRKLKRFCDSFPAQWMQLERIISAVPDREQFPQFYYAKYRDSMHMMAEPLLLFETVLIENRPITELIDPAFTYRSLHLRESYGEDVRASKPRNRRTGEVTRLTFDRLPIDDRRYGGVITNAAVLTMTSGTKHTKPITRGAWLATVVFNDPPPPPPADVPALPEKPHATEAHLTIRERLSKHRERSDCRGCHEQIDPLGFALEHYDPVGAWRETYENDLKIDMAGTLFRKHDFASVPEFKDAILVERQRFVRGFTGHLLSFALARELDAADWFVVDQIVEQAESKDFRMRDLIKAVVTSKAFCGDAAAPNHQLTGHTDQSQDPS</sequence>
<dbReference type="InterPro" id="IPR013043">
    <property type="entry name" value="DUF1595"/>
</dbReference>
<feature type="domain" description="DUF1587" evidence="2">
    <location>
        <begin position="205"/>
        <end position="244"/>
    </location>
</feature>
<dbReference type="InterPro" id="IPR011478">
    <property type="entry name" value="DUF1585"/>
</dbReference>
<reference evidence="7 8" key="1">
    <citation type="submission" date="2023-06" db="EMBL/GenBank/DDBJ databases">
        <title>Roseiconus lacunae JC819 isolated from Gulf of Mannar region, Tamil Nadu.</title>
        <authorList>
            <person name="Pk S."/>
            <person name="Ch S."/>
            <person name="Ch V.R."/>
        </authorList>
    </citation>
    <scope>NUCLEOTIDE SEQUENCE [LARGE SCALE GENOMIC DNA]</scope>
    <source>
        <strain evidence="7 8">JC819</strain>
    </source>
</reference>
<dbReference type="RefSeq" id="WP_289162226.1">
    <property type="nucleotide sequence ID" value="NZ_JASZZN010000002.1"/>
</dbReference>
<name>A0ABT7PDD3_9BACT</name>